<feature type="transmembrane region" description="Helical" evidence="2">
    <location>
        <begin position="48"/>
        <end position="67"/>
    </location>
</feature>
<sequence length="141" mass="15474">MNHAADLPIWATLLIALFLLIGAGLTLVGSFGLYHLRSFYDRIHAPTLGTSWGTAGIAIASVIYFSVVESQLVLHQLLIGVFVMATTPVTLILLSRAALYRDRTENNRDVPPLHPLRNLPQASELEQDSMATHKNAGEEQK</sequence>
<dbReference type="NCBIfam" id="TIGR01300">
    <property type="entry name" value="CPA3_mnhG_phaG"/>
    <property type="match status" value="1"/>
</dbReference>
<dbReference type="GeneID" id="87105064"/>
<dbReference type="GO" id="GO:0015385">
    <property type="term" value="F:sodium:proton antiporter activity"/>
    <property type="evidence" value="ECO:0007669"/>
    <property type="project" value="TreeGrafter"/>
</dbReference>
<dbReference type="HOGENOM" id="CLU_121334_1_0_4"/>
<dbReference type="AlphaFoldDB" id="Q82TI1"/>
<dbReference type="eggNOG" id="COG1320">
    <property type="taxonomic scope" value="Bacteria"/>
</dbReference>
<dbReference type="STRING" id="228410.NE1906"/>
<feature type="region of interest" description="Disordered" evidence="1">
    <location>
        <begin position="106"/>
        <end position="141"/>
    </location>
</feature>
<proteinExistence type="predicted"/>
<dbReference type="PhylomeDB" id="Q82TI1"/>
<dbReference type="KEGG" id="neu:NE1906"/>
<feature type="transmembrane region" description="Helical" evidence="2">
    <location>
        <begin position="73"/>
        <end position="94"/>
    </location>
</feature>
<name>Q82TI1_NITEU</name>
<dbReference type="InterPro" id="IPR005133">
    <property type="entry name" value="PhaG_MnhG_YufB"/>
</dbReference>
<keyword evidence="2" id="KW-0472">Membrane</keyword>
<dbReference type="Pfam" id="PF03334">
    <property type="entry name" value="PhaG_MnhG_YufB"/>
    <property type="match status" value="1"/>
</dbReference>
<dbReference type="PANTHER" id="PTHR34703:SF1">
    <property type="entry name" value="ANTIPORTER SUBUNIT MNHG2-RELATED"/>
    <property type="match status" value="1"/>
</dbReference>
<accession>Q82TI1</accession>
<gene>
    <name evidence="3" type="ordered locus">NE1906</name>
</gene>
<keyword evidence="2" id="KW-0812">Transmembrane</keyword>
<evidence type="ECO:0000256" key="2">
    <source>
        <dbReference type="SAM" id="Phobius"/>
    </source>
</evidence>
<dbReference type="PANTHER" id="PTHR34703">
    <property type="entry name" value="ANTIPORTER SUBUNIT MNHG2-RELATED"/>
    <property type="match status" value="1"/>
</dbReference>
<dbReference type="OrthoDB" id="9813804at2"/>
<dbReference type="EMBL" id="AL954747">
    <property type="protein sequence ID" value="CAD85817.1"/>
    <property type="molecule type" value="Genomic_DNA"/>
</dbReference>
<evidence type="ECO:0000313" key="4">
    <source>
        <dbReference type="Proteomes" id="UP000001416"/>
    </source>
</evidence>
<evidence type="ECO:0000256" key="1">
    <source>
        <dbReference type="SAM" id="MobiDB-lite"/>
    </source>
</evidence>
<evidence type="ECO:0008006" key="5">
    <source>
        <dbReference type="Google" id="ProtNLM"/>
    </source>
</evidence>
<keyword evidence="2" id="KW-1133">Transmembrane helix</keyword>
<protein>
    <recommendedName>
        <fullName evidence="5">Multisubunit potassium/proton antiporter, PhaG subunit</fullName>
    </recommendedName>
</protein>
<organism evidence="3 4">
    <name type="scientific">Nitrosomonas europaea (strain ATCC 19718 / CIP 103999 / KCTC 2705 / NBRC 14298)</name>
    <dbReference type="NCBI Taxonomy" id="228410"/>
    <lineage>
        <taxon>Bacteria</taxon>
        <taxon>Pseudomonadati</taxon>
        <taxon>Pseudomonadota</taxon>
        <taxon>Betaproteobacteria</taxon>
        <taxon>Nitrosomonadales</taxon>
        <taxon>Nitrosomonadaceae</taxon>
        <taxon>Nitrosomonas</taxon>
    </lineage>
</organism>
<evidence type="ECO:0000313" key="3">
    <source>
        <dbReference type="EMBL" id="CAD85817.1"/>
    </source>
</evidence>
<reference evidence="3 4" key="1">
    <citation type="journal article" date="2003" name="J. Bacteriol.">
        <title>Complete genome sequence of the ammonia-oxidizing bacterium and obligate chemolithoautotroph Nitrosomonas europaea.</title>
        <authorList>
            <person name="Chain P."/>
            <person name="Lamerdin J."/>
            <person name="Larimer F."/>
            <person name="Regala W."/>
            <person name="Land M."/>
            <person name="Hauser L."/>
            <person name="Hooper A."/>
            <person name="Klotz M."/>
            <person name="Norton J."/>
            <person name="Sayavedra-Soto L."/>
            <person name="Arciero D."/>
            <person name="Hommes N."/>
            <person name="Whittaker M."/>
            <person name="Arp D."/>
        </authorList>
    </citation>
    <scope>NUCLEOTIDE SEQUENCE [LARGE SCALE GENOMIC DNA]</scope>
    <source>
        <strain evidence="4">ATCC 19718 / CIP 103999 / KCTC 2705 / NBRC 14298</strain>
    </source>
</reference>
<keyword evidence="4" id="KW-1185">Reference proteome</keyword>
<feature type="transmembrane region" description="Helical" evidence="2">
    <location>
        <begin position="12"/>
        <end position="36"/>
    </location>
</feature>
<dbReference type="Proteomes" id="UP000001416">
    <property type="component" value="Chromosome"/>
</dbReference>
<dbReference type="RefSeq" id="WP_011112443.1">
    <property type="nucleotide sequence ID" value="NC_004757.1"/>
</dbReference>